<evidence type="ECO:0000313" key="2">
    <source>
        <dbReference type="Proteomes" id="UP000076837"/>
    </source>
</evidence>
<sequence>MHETEPPGKITWYVTNPDPVPPDALPLCPIDYYTGRPEHRELHFGDEQPDMFPSEESYPTSAPFDAVEANSRVLNNRFYMESYGMIQLPKDLPSRDVAVDEEEEEYLRTLASAIPASVLHTKSTPEAAPTNLVDRSIQAHRPVATISDYYQATRAWKFEHEEGVANEALYPQKSALDYVQTQANSPAVTALDTDKGKYEAIVGSLVERRSSLEAIIGHFITENLERAVPTAAAILQHGVGSELAKHSHDKTTSNQRV</sequence>
<protein>
    <submittedName>
        <fullName evidence="1">Uncharacterized protein</fullName>
    </submittedName>
</protein>
<reference evidence="1 2" key="1">
    <citation type="journal article" date="2016" name="Sci. Rep.">
        <title>Draft genome sequencing and secretome analysis of fungal phytopathogen Ascochyta rabiei provides insight into the necrotrophic effector repertoire.</title>
        <authorList>
            <person name="Verma S."/>
            <person name="Gazara R.K."/>
            <person name="Nizam S."/>
            <person name="Parween S."/>
            <person name="Chattopadhyay D."/>
            <person name="Verma P.K."/>
        </authorList>
    </citation>
    <scope>NUCLEOTIDE SEQUENCE [LARGE SCALE GENOMIC DNA]</scope>
    <source>
        <strain evidence="1 2">ArDII</strain>
    </source>
</reference>
<accession>A0A162W6C4</accession>
<dbReference type="OrthoDB" id="10493299at2759"/>
<gene>
    <name evidence="1" type="ORF">ST47_g10040</name>
</gene>
<dbReference type="EMBL" id="JYNV01000322">
    <property type="protein sequence ID" value="KZM18828.1"/>
    <property type="molecule type" value="Genomic_DNA"/>
</dbReference>
<proteinExistence type="predicted"/>
<evidence type="ECO:0000313" key="1">
    <source>
        <dbReference type="EMBL" id="KZM18828.1"/>
    </source>
</evidence>
<comment type="caution">
    <text evidence="1">The sequence shown here is derived from an EMBL/GenBank/DDBJ whole genome shotgun (WGS) entry which is preliminary data.</text>
</comment>
<organism evidence="1 2">
    <name type="scientific">Didymella rabiei</name>
    <name type="common">Chickpea ascochyta blight fungus</name>
    <name type="synonym">Mycosphaerella rabiei</name>
    <dbReference type="NCBI Taxonomy" id="5454"/>
    <lineage>
        <taxon>Eukaryota</taxon>
        <taxon>Fungi</taxon>
        <taxon>Dikarya</taxon>
        <taxon>Ascomycota</taxon>
        <taxon>Pezizomycotina</taxon>
        <taxon>Dothideomycetes</taxon>
        <taxon>Pleosporomycetidae</taxon>
        <taxon>Pleosporales</taxon>
        <taxon>Pleosporineae</taxon>
        <taxon>Didymellaceae</taxon>
        <taxon>Ascochyta</taxon>
    </lineage>
</organism>
<dbReference type="AlphaFoldDB" id="A0A162W6C4"/>
<keyword evidence="2" id="KW-1185">Reference proteome</keyword>
<name>A0A162W6C4_DIDRA</name>
<dbReference type="Proteomes" id="UP000076837">
    <property type="component" value="Unassembled WGS sequence"/>
</dbReference>